<gene>
    <name evidence="1" type="ORF">K461DRAFT_280561</name>
</gene>
<sequence>MTDRVTTVPSSAPIAKLTNRPEILLQIFKITAQNSGQIAILGSIARCCRAWYPFAQATLYGDVFLQGQRLDKFTGRPAYLDQLIRSLTLQIDHTIDHQVPENEHQALHALALRIPGMHGLTSLSIHAECVAPGAALESVIQIIGHLPVSCVGLDIDIKGAAGHPHICPSISRLLHQLRHLRIRLPRICPELFQTLLEGQQTIKTARAPLLEDCTINLALGDPGPYSNGASTITCGSTNSLTATQALRSTSVLAALEAFCAHNATLRRFWVVDSQSKPRQPANTSAAWIRRDFLTKTSHPIPLARIGGFRKDTNLARLPRGDGVAGTEDWISWTWALEELVEGCTWELARTDVRLPRAVMVARGYPPQNPALTKAQFLLANNNHSCRMWVNEEATGQRVLPEHDGELMQTWDLQEKIPAGWRRDNVEGAPMVRI</sequence>
<name>A0A9P4IV78_9PEZI</name>
<protein>
    <recommendedName>
        <fullName evidence="3">F-box domain-containing protein</fullName>
    </recommendedName>
</protein>
<organism evidence="1 2">
    <name type="scientific">Myriangium duriaei CBS 260.36</name>
    <dbReference type="NCBI Taxonomy" id="1168546"/>
    <lineage>
        <taxon>Eukaryota</taxon>
        <taxon>Fungi</taxon>
        <taxon>Dikarya</taxon>
        <taxon>Ascomycota</taxon>
        <taxon>Pezizomycotina</taxon>
        <taxon>Dothideomycetes</taxon>
        <taxon>Dothideomycetidae</taxon>
        <taxon>Myriangiales</taxon>
        <taxon>Myriangiaceae</taxon>
        <taxon>Myriangium</taxon>
    </lineage>
</organism>
<accession>A0A9P4IV78</accession>
<reference evidence="1" key="1">
    <citation type="journal article" date="2020" name="Stud. Mycol.">
        <title>101 Dothideomycetes genomes: a test case for predicting lifestyles and emergence of pathogens.</title>
        <authorList>
            <person name="Haridas S."/>
            <person name="Albert R."/>
            <person name="Binder M."/>
            <person name="Bloem J."/>
            <person name="Labutti K."/>
            <person name="Salamov A."/>
            <person name="Andreopoulos B."/>
            <person name="Baker S."/>
            <person name="Barry K."/>
            <person name="Bills G."/>
            <person name="Bluhm B."/>
            <person name="Cannon C."/>
            <person name="Castanera R."/>
            <person name="Culley D."/>
            <person name="Daum C."/>
            <person name="Ezra D."/>
            <person name="Gonzalez J."/>
            <person name="Henrissat B."/>
            <person name="Kuo A."/>
            <person name="Liang C."/>
            <person name="Lipzen A."/>
            <person name="Lutzoni F."/>
            <person name="Magnuson J."/>
            <person name="Mondo S."/>
            <person name="Nolan M."/>
            <person name="Ohm R."/>
            <person name="Pangilinan J."/>
            <person name="Park H.-J."/>
            <person name="Ramirez L."/>
            <person name="Alfaro M."/>
            <person name="Sun H."/>
            <person name="Tritt A."/>
            <person name="Yoshinaga Y."/>
            <person name="Zwiers L.-H."/>
            <person name="Turgeon B."/>
            <person name="Goodwin S."/>
            <person name="Spatafora J."/>
            <person name="Crous P."/>
            <person name="Grigoriev I."/>
        </authorList>
    </citation>
    <scope>NUCLEOTIDE SEQUENCE</scope>
    <source>
        <strain evidence="1">CBS 260.36</strain>
    </source>
</reference>
<proteinExistence type="predicted"/>
<comment type="caution">
    <text evidence="1">The sequence shown here is derived from an EMBL/GenBank/DDBJ whole genome shotgun (WGS) entry which is preliminary data.</text>
</comment>
<dbReference type="OrthoDB" id="4192220at2759"/>
<evidence type="ECO:0008006" key="3">
    <source>
        <dbReference type="Google" id="ProtNLM"/>
    </source>
</evidence>
<evidence type="ECO:0000313" key="1">
    <source>
        <dbReference type="EMBL" id="KAF2150563.1"/>
    </source>
</evidence>
<evidence type="ECO:0000313" key="2">
    <source>
        <dbReference type="Proteomes" id="UP000799439"/>
    </source>
</evidence>
<keyword evidence="2" id="KW-1185">Reference proteome</keyword>
<dbReference type="EMBL" id="ML996089">
    <property type="protein sequence ID" value="KAF2150563.1"/>
    <property type="molecule type" value="Genomic_DNA"/>
</dbReference>
<dbReference type="AlphaFoldDB" id="A0A9P4IV78"/>
<dbReference type="Proteomes" id="UP000799439">
    <property type="component" value="Unassembled WGS sequence"/>
</dbReference>